<proteinExistence type="predicted"/>
<dbReference type="PROSITE" id="PS51257">
    <property type="entry name" value="PROKAR_LIPOPROTEIN"/>
    <property type="match status" value="1"/>
</dbReference>
<sequence length="147" mass="17194">MKRLNTAVVSLLTIATLQSCNGDRFGPGILLYNNSDNVIFVNSGNYSKESESQPEFPYRTENSFFEYAKKIEPKESRLIKISDYYDRQTFIIIEDPTIRRHEWDEITENKLYKIMQFSLQNAAKSDYMVIYTGWQTDNDVTTSTYPK</sequence>
<reference evidence="1" key="1">
    <citation type="submission" date="2020-10" db="EMBL/GenBank/DDBJ databases">
        <authorList>
            <person name="Gilroy R."/>
        </authorList>
    </citation>
    <scope>NUCLEOTIDE SEQUENCE</scope>
    <source>
        <strain evidence="1">6919</strain>
    </source>
</reference>
<reference evidence="1" key="2">
    <citation type="journal article" date="2021" name="PeerJ">
        <title>Extensive microbial diversity within the chicken gut microbiome revealed by metagenomics and culture.</title>
        <authorList>
            <person name="Gilroy R."/>
            <person name="Ravi A."/>
            <person name="Getino M."/>
            <person name="Pursley I."/>
            <person name="Horton D.L."/>
            <person name="Alikhan N.F."/>
            <person name="Baker D."/>
            <person name="Gharbi K."/>
            <person name="Hall N."/>
            <person name="Watson M."/>
            <person name="Adriaenssens E.M."/>
            <person name="Foster-Nyarko E."/>
            <person name="Jarju S."/>
            <person name="Secka A."/>
            <person name="Antonio M."/>
            <person name="Oren A."/>
            <person name="Chaudhuri R.R."/>
            <person name="La Ragione R."/>
            <person name="Hildebrand F."/>
            <person name="Pallen M.J."/>
        </authorList>
    </citation>
    <scope>NUCLEOTIDE SEQUENCE</scope>
    <source>
        <strain evidence="1">6919</strain>
    </source>
</reference>
<evidence type="ECO:0000313" key="1">
    <source>
        <dbReference type="EMBL" id="MBO8476582.1"/>
    </source>
</evidence>
<name>A0A9D9NKA1_9BACT</name>
<dbReference type="AlphaFoldDB" id="A0A9D9NKA1"/>
<dbReference type="EMBL" id="JADIMC010000069">
    <property type="protein sequence ID" value="MBO8476582.1"/>
    <property type="molecule type" value="Genomic_DNA"/>
</dbReference>
<evidence type="ECO:0000313" key="2">
    <source>
        <dbReference type="Proteomes" id="UP000823598"/>
    </source>
</evidence>
<dbReference type="Proteomes" id="UP000823598">
    <property type="component" value="Unassembled WGS sequence"/>
</dbReference>
<comment type="caution">
    <text evidence="1">The sequence shown here is derived from an EMBL/GenBank/DDBJ whole genome shotgun (WGS) entry which is preliminary data.</text>
</comment>
<accession>A0A9D9NKA1</accession>
<gene>
    <name evidence="1" type="ORF">IAB88_06270</name>
</gene>
<protein>
    <submittedName>
        <fullName evidence="1">Uncharacterized protein</fullName>
    </submittedName>
</protein>
<organism evidence="1 2">
    <name type="scientific">Candidatus Limisoma faecipullorum</name>
    <dbReference type="NCBI Taxonomy" id="2840854"/>
    <lineage>
        <taxon>Bacteria</taxon>
        <taxon>Pseudomonadati</taxon>
        <taxon>Bacteroidota</taxon>
        <taxon>Bacteroidia</taxon>
        <taxon>Bacteroidales</taxon>
        <taxon>Candidatus Limisoma</taxon>
    </lineage>
</organism>